<evidence type="ECO:0000256" key="5">
    <source>
        <dbReference type="ARBA" id="ARBA00023136"/>
    </source>
</evidence>
<dbReference type="PANTHER" id="PTHR43791">
    <property type="entry name" value="PERMEASE-RELATED"/>
    <property type="match status" value="1"/>
</dbReference>
<feature type="transmembrane region" description="Helical" evidence="7">
    <location>
        <begin position="271"/>
        <end position="291"/>
    </location>
</feature>
<proteinExistence type="predicted"/>
<evidence type="ECO:0000256" key="4">
    <source>
        <dbReference type="ARBA" id="ARBA00022989"/>
    </source>
</evidence>
<feature type="transmembrane region" description="Helical" evidence="7">
    <location>
        <begin position="203"/>
        <end position="223"/>
    </location>
</feature>
<dbReference type="Gene3D" id="1.20.1250.20">
    <property type="entry name" value="MFS general substrate transporter like domains"/>
    <property type="match status" value="2"/>
</dbReference>
<keyword evidence="2" id="KW-0813">Transport</keyword>
<comment type="caution">
    <text evidence="9">The sequence shown here is derived from an EMBL/GenBank/DDBJ whole genome shotgun (WGS) entry which is preliminary data.</text>
</comment>
<dbReference type="AlphaFoldDB" id="A0A5N5D5S9"/>
<keyword evidence="4 7" id="KW-1133">Transmembrane helix</keyword>
<feature type="transmembrane region" description="Helical" evidence="7">
    <location>
        <begin position="361"/>
        <end position="383"/>
    </location>
</feature>
<feature type="transmembrane region" description="Helical" evidence="7">
    <location>
        <begin position="335"/>
        <end position="355"/>
    </location>
</feature>
<feature type="transmembrane region" description="Helical" evidence="7">
    <location>
        <begin position="426"/>
        <end position="451"/>
    </location>
</feature>
<feature type="transmembrane region" description="Helical" evidence="7">
    <location>
        <begin position="41"/>
        <end position="58"/>
    </location>
</feature>
<dbReference type="InterPro" id="IPR020846">
    <property type="entry name" value="MFS_dom"/>
</dbReference>
<protein>
    <submittedName>
        <fullName evidence="9">Putative transporter</fullName>
    </submittedName>
</protein>
<dbReference type="EMBL" id="VCHE01000064">
    <property type="protein sequence ID" value="KAB2573118.1"/>
    <property type="molecule type" value="Genomic_DNA"/>
</dbReference>
<dbReference type="FunFam" id="1.20.1250.20:FF:000018">
    <property type="entry name" value="MFS transporter permease"/>
    <property type="match status" value="1"/>
</dbReference>
<feature type="transmembrane region" description="Helical" evidence="7">
    <location>
        <begin position="110"/>
        <end position="129"/>
    </location>
</feature>
<evidence type="ECO:0000256" key="6">
    <source>
        <dbReference type="SAM" id="MobiDB-lite"/>
    </source>
</evidence>
<feature type="transmembrane region" description="Helical" evidence="7">
    <location>
        <begin position="395"/>
        <end position="414"/>
    </location>
</feature>
<evidence type="ECO:0000313" key="9">
    <source>
        <dbReference type="EMBL" id="KAB2573118.1"/>
    </source>
</evidence>
<evidence type="ECO:0000256" key="3">
    <source>
        <dbReference type="ARBA" id="ARBA00022692"/>
    </source>
</evidence>
<feature type="transmembrane region" description="Helical" evidence="7">
    <location>
        <begin position="172"/>
        <end position="191"/>
    </location>
</feature>
<evidence type="ECO:0000313" key="10">
    <source>
        <dbReference type="Proteomes" id="UP000325902"/>
    </source>
</evidence>
<evidence type="ECO:0000256" key="2">
    <source>
        <dbReference type="ARBA" id="ARBA00022448"/>
    </source>
</evidence>
<evidence type="ECO:0000259" key="8">
    <source>
        <dbReference type="PROSITE" id="PS50850"/>
    </source>
</evidence>
<accession>A0A5N5D5S9</accession>
<name>A0A5N5D5S9_9PEZI</name>
<dbReference type="GO" id="GO:0022857">
    <property type="term" value="F:transmembrane transporter activity"/>
    <property type="evidence" value="ECO:0007669"/>
    <property type="project" value="InterPro"/>
</dbReference>
<evidence type="ECO:0000256" key="7">
    <source>
        <dbReference type="SAM" id="Phobius"/>
    </source>
</evidence>
<organism evidence="9 10">
    <name type="scientific">Lasiodiplodia theobromae</name>
    <dbReference type="NCBI Taxonomy" id="45133"/>
    <lineage>
        <taxon>Eukaryota</taxon>
        <taxon>Fungi</taxon>
        <taxon>Dikarya</taxon>
        <taxon>Ascomycota</taxon>
        <taxon>Pezizomycotina</taxon>
        <taxon>Dothideomycetes</taxon>
        <taxon>Dothideomycetes incertae sedis</taxon>
        <taxon>Botryosphaeriales</taxon>
        <taxon>Botryosphaeriaceae</taxon>
        <taxon>Lasiodiplodia</taxon>
    </lineage>
</organism>
<dbReference type="SUPFAM" id="SSF103473">
    <property type="entry name" value="MFS general substrate transporter"/>
    <property type="match status" value="1"/>
</dbReference>
<keyword evidence="3 7" id="KW-0812">Transmembrane</keyword>
<dbReference type="OrthoDB" id="2985014at2759"/>
<feature type="region of interest" description="Disordered" evidence="6">
    <location>
        <begin position="1"/>
        <end position="27"/>
    </location>
</feature>
<sequence length="487" mass="53563">MNFPTSDVEKRPEDASNGSEARADLDEEWTEQEEKQALRQLDLSLMSLLFVLYMLSYIDRSNLGSAYVAGMGKSWGITSRQYSWIIIVYYITYPLGHVFIPLWKLLNLPLWVTFMAIGWGAMSMLQAATTNFGGMIVCRSLLGLFEAGFSPAVPLYLSFFYNKREIGLRYGLYLSAAPLANSFATALAYGIVQARTALEGWQLLFIIEGLPTIIVALFTYFYLPNSPSECRFLTPRQNYIINARSIKARGDTAKGKLNTHAALAALRDPKCYCWAVLFFCCDIAFGSLPAYLPTMVKDMGYTAVNAQGLSAPPYLVAFFVCVGACFLSDRAGRRGVFLAASFCVSGTGFVVLATVEAVAVRYFAIFLVCAGVFPGIALNCVWLTDNQGGFTKRGFGLAFGGMVGHTGSIVGGFIFPAEQGPRYVKGMWICAGTMFAGVCMALGLSLGLWLVNRRRDRVYGERRTGDESLPAEVETVGDAHPMYRYVL</sequence>
<dbReference type="PROSITE" id="PS50850">
    <property type="entry name" value="MFS"/>
    <property type="match status" value="1"/>
</dbReference>
<dbReference type="GO" id="GO:0016020">
    <property type="term" value="C:membrane"/>
    <property type="evidence" value="ECO:0007669"/>
    <property type="project" value="UniProtKB-SubCell"/>
</dbReference>
<dbReference type="FunFam" id="1.20.1250.20:FF:000013">
    <property type="entry name" value="MFS general substrate transporter"/>
    <property type="match status" value="1"/>
</dbReference>
<evidence type="ECO:0000256" key="1">
    <source>
        <dbReference type="ARBA" id="ARBA00004141"/>
    </source>
</evidence>
<keyword evidence="5 7" id="KW-0472">Membrane</keyword>
<feature type="domain" description="Major facilitator superfamily (MFS) profile" evidence="8">
    <location>
        <begin position="45"/>
        <end position="455"/>
    </location>
</feature>
<dbReference type="InterPro" id="IPR011701">
    <property type="entry name" value="MFS"/>
</dbReference>
<dbReference type="Proteomes" id="UP000325902">
    <property type="component" value="Unassembled WGS sequence"/>
</dbReference>
<gene>
    <name evidence="9" type="ORF">DBV05_g8179</name>
</gene>
<dbReference type="PANTHER" id="PTHR43791:SF36">
    <property type="entry name" value="TRANSPORTER, PUTATIVE (AFU_ORTHOLOGUE AFUA_6G08340)-RELATED"/>
    <property type="match status" value="1"/>
</dbReference>
<feature type="transmembrane region" description="Helical" evidence="7">
    <location>
        <begin position="141"/>
        <end position="160"/>
    </location>
</feature>
<dbReference type="InterPro" id="IPR036259">
    <property type="entry name" value="MFS_trans_sf"/>
</dbReference>
<reference evidence="9 10" key="1">
    <citation type="journal article" date="2019" name="Sci. Rep.">
        <title>A multi-omics analysis of the grapevine pathogen Lasiodiplodia theobromae reveals that temperature affects the expression of virulence- and pathogenicity-related genes.</title>
        <authorList>
            <person name="Felix C."/>
            <person name="Meneses R."/>
            <person name="Goncalves M.F.M."/>
            <person name="Tilleman L."/>
            <person name="Duarte A.S."/>
            <person name="Jorrin-Novo J.V."/>
            <person name="Van de Peer Y."/>
            <person name="Deforce D."/>
            <person name="Van Nieuwerburgh F."/>
            <person name="Esteves A.C."/>
            <person name="Alves A."/>
        </authorList>
    </citation>
    <scope>NUCLEOTIDE SEQUENCE [LARGE SCALE GENOMIC DNA]</scope>
    <source>
        <strain evidence="9 10">LA-SOL3</strain>
    </source>
</reference>
<comment type="subcellular location">
    <subcellularLocation>
        <location evidence="1">Membrane</location>
        <topology evidence="1">Multi-pass membrane protein</topology>
    </subcellularLocation>
</comment>
<feature type="transmembrane region" description="Helical" evidence="7">
    <location>
        <begin position="311"/>
        <end position="328"/>
    </location>
</feature>
<keyword evidence="10" id="KW-1185">Reference proteome</keyword>
<feature type="transmembrane region" description="Helical" evidence="7">
    <location>
        <begin position="82"/>
        <end position="103"/>
    </location>
</feature>
<dbReference type="Pfam" id="PF07690">
    <property type="entry name" value="MFS_1"/>
    <property type="match status" value="1"/>
</dbReference>